<keyword evidence="5" id="KW-0862">Zinc</keyword>
<dbReference type="PaxDb" id="6945-B7PUU7"/>
<keyword evidence="7 13" id="KW-0175">Coiled coil</keyword>
<comment type="subcellular location">
    <subcellularLocation>
        <location evidence="1">Nucleus</location>
        <location evidence="1">Nucleoplasm</location>
    </subcellularLocation>
</comment>
<feature type="coiled-coil region" evidence="13">
    <location>
        <begin position="172"/>
        <end position="217"/>
    </location>
</feature>
<evidence type="ECO:0000256" key="12">
    <source>
        <dbReference type="PROSITE-ProRule" id="PRU00309"/>
    </source>
</evidence>
<evidence type="ECO:0000256" key="14">
    <source>
        <dbReference type="SAM" id="MobiDB-lite"/>
    </source>
</evidence>
<feature type="compositionally biased region" description="Polar residues" evidence="14">
    <location>
        <begin position="135"/>
        <end position="145"/>
    </location>
</feature>
<evidence type="ECO:0000256" key="3">
    <source>
        <dbReference type="ARBA" id="ARBA00022723"/>
    </source>
</evidence>
<dbReference type="AlphaFoldDB" id="B7PUU7"/>
<dbReference type="SMART" id="SM00692">
    <property type="entry name" value="DM3"/>
    <property type="match status" value="1"/>
</dbReference>
<keyword evidence="3" id="KW-0479">Metal-binding</keyword>
<dbReference type="GO" id="GO:0043565">
    <property type="term" value="F:sequence-specific DNA binding"/>
    <property type="evidence" value="ECO:0007669"/>
    <property type="project" value="InterPro"/>
</dbReference>
<keyword evidence="11" id="KW-0131">Cell cycle</keyword>
<name>B7PUU7_IXOSC</name>
<evidence type="ECO:0000313" key="18">
    <source>
        <dbReference type="Proteomes" id="UP000001555"/>
    </source>
</evidence>
<evidence type="ECO:0000313" key="17">
    <source>
        <dbReference type="EnsemblMetazoa" id="ISCW024440-PA"/>
    </source>
</evidence>
<dbReference type="PANTHER" id="PTHR46600:SF1">
    <property type="entry name" value="THAP DOMAIN-CONTAINING PROTEIN 1"/>
    <property type="match status" value="1"/>
</dbReference>
<evidence type="ECO:0000313" key="16">
    <source>
        <dbReference type="EMBL" id="EEC10369.1"/>
    </source>
</evidence>
<sequence length="231" mass="25929">VPKNCSVPLCTVTERNNAVVSFHEIPSKPELRAAWLKKSLRQGTSKGTEWVSSSRAVICSLHFTKQDFKQGAKRRMLLSEAVPSVFLEYPSYLQPAPASKRRQLEREFCETPSTSTSAHPESPTETEDTFADVGNDNTTETSQQVGEDARSEQADIGKPRLEAKECQTVFNLKALMDHNKKLEKRLQMQAKRLGDKLALLRTANNNVRARLKEFKDNILAQCVLNVEQAAQ</sequence>
<keyword evidence="6" id="KW-0805">Transcription regulation</keyword>
<evidence type="ECO:0000256" key="8">
    <source>
        <dbReference type="ARBA" id="ARBA00023125"/>
    </source>
</evidence>
<feature type="domain" description="THAP-type" evidence="15">
    <location>
        <begin position="1"/>
        <end position="86"/>
    </location>
</feature>
<evidence type="ECO:0000259" key="15">
    <source>
        <dbReference type="PROSITE" id="PS50950"/>
    </source>
</evidence>
<dbReference type="OrthoDB" id="10377932at2759"/>
<dbReference type="EnsemblMetazoa" id="ISCW024440-RA">
    <property type="protein sequence ID" value="ISCW024440-PA"/>
    <property type="gene ID" value="ISCW024440"/>
</dbReference>
<evidence type="ECO:0000256" key="1">
    <source>
        <dbReference type="ARBA" id="ARBA00004642"/>
    </source>
</evidence>
<dbReference type="VEuPathDB" id="VectorBase:ISCI024440"/>
<evidence type="ECO:0000256" key="9">
    <source>
        <dbReference type="ARBA" id="ARBA00023163"/>
    </source>
</evidence>
<dbReference type="InterPro" id="IPR026516">
    <property type="entry name" value="THAP1/10"/>
</dbReference>
<dbReference type="EMBL" id="ABJB010369911">
    <property type="status" value="NOT_ANNOTATED_CDS"/>
    <property type="molecule type" value="Genomic_DNA"/>
</dbReference>
<accession>B7PUU7</accession>
<dbReference type="VEuPathDB" id="VectorBase:ISCW024440"/>
<dbReference type="SMART" id="SM00980">
    <property type="entry name" value="THAP"/>
    <property type="match status" value="1"/>
</dbReference>
<dbReference type="HOGENOM" id="CLU_1202433_0_0_1"/>
<keyword evidence="18" id="KW-1185">Reference proteome</keyword>
<feature type="region of interest" description="Disordered" evidence="14">
    <location>
        <begin position="98"/>
        <end position="157"/>
    </location>
</feature>
<keyword evidence="4 12" id="KW-0863">Zinc-finger</keyword>
<evidence type="ECO:0000256" key="7">
    <source>
        <dbReference type="ARBA" id="ARBA00023054"/>
    </source>
</evidence>
<comment type="similarity">
    <text evidence="2">Belongs to the THAP1 family.</text>
</comment>
<reference evidence="16 18" key="1">
    <citation type="submission" date="2008-03" db="EMBL/GenBank/DDBJ databases">
        <title>Annotation of Ixodes scapularis.</title>
        <authorList>
            <consortium name="Ixodes scapularis Genome Project Consortium"/>
            <person name="Caler E."/>
            <person name="Hannick L.I."/>
            <person name="Bidwell S."/>
            <person name="Joardar V."/>
            <person name="Thiagarajan M."/>
            <person name="Amedeo P."/>
            <person name="Galinsky K.J."/>
            <person name="Schobel S."/>
            <person name="Inman J."/>
            <person name="Hostetler J."/>
            <person name="Miller J."/>
            <person name="Hammond M."/>
            <person name="Megy K."/>
            <person name="Lawson D."/>
            <person name="Kodira C."/>
            <person name="Sutton G."/>
            <person name="Meyer J."/>
            <person name="Hill C.A."/>
            <person name="Birren B."/>
            <person name="Nene V."/>
            <person name="Collins F."/>
            <person name="Alarcon-Chaidez F."/>
            <person name="Wikel S."/>
            <person name="Strausberg R."/>
        </authorList>
    </citation>
    <scope>NUCLEOTIDE SEQUENCE [LARGE SCALE GENOMIC DNA]</scope>
    <source>
        <strain evidence="18">Wikel</strain>
        <strain evidence="16">Wikel colony</strain>
    </source>
</reference>
<feature type="non-terminal residue" evidence="16">
    <location>
        <position position="1"/>
    </location>
</feature>
<dbReference type="Gene3D" id="6.20.210.20">
    <property type="entry name" value="THAP domain"/>
    <property type="match status" value="1"/>
</dbReference>
<dbReference type="EMBL" id="DS795276">
    <property type="protein sequence ID" value="EEC10369.1"/>
    <property type="molecule type" value="Genomic_DNA"/>
</dbReference>
<dbReference type="Proteomes" id="UP000001555">
    <property type="component" value="Unassembled WGS sequence"/>
</dbReference>
<dbReference type="GO" id="GO:0005654">
    <property type="term" value="C:nucleoplasm"/>
    <property type="evidence" value="ECO:0007669"/>
    <property type="project" value="UniProtKB-SubCell"/>
</dbReference>
<dbReference type="InterPro" id="IPR038441">
    <property type="entry name" value="THAP_Znf_sf"/>
</dbReference>
<evidence type="ECO:0000256" key="5">
    <source>
        <dbReference type="ARBA" id="ARBA00022833"/>
    </source>
</evidence>
<dbReference type="SUPFAM" id="SSF57716">
    <property type="entry name" value="Glucocorticoid receptor-like (DNA-binding domain)"/>
    <property type="match status" value="1"/>
</dbReference>
<evidence type="ECO:0000256" key="6">
    <source>
        <dbReference type="ARBA" id="ARBA00023015"/>
    </source>
</evidence>
<dbReference type="GO" id="GO:0008270">
    <property type="term" value="F:zinc ion binding"/>
    <property type="evidence" value="ECO:0007669"/>
    <property type="project" value="UniProtKB-KW"/>
</dbReference>
<evidence type="ECO:0000256" key="2">
    <source>
        <dbReference type="ARBA" id="ARBA00006177"/>
    </source>
</evidence>
<protein>
    <recommendedName>
        <fullName evidence="15">THAP-type domain-containing protein</fullName>
    </recommendedName>
</protein>
<feature type="compositionally biased region" description="Basic and acidic residues" evidence="14">
    <location>
        <begin position="147"/>
        <end position="157"/>
    </location>
</feature>
<gene>
    <name evidence="16" type="ORF">IscW_ISCW024440</name>
</gene>
<dbReference type="VEuPathDB" id="VectorBase:ISCP_036480"/>
<reference evidence="17" key="2">
    <citation type="submission" date="2020-05" db="UniProtKB">
        <authorList>
            <consortium name="EnsemblMetazoa"/>
        </authorList>
    </citation>
    <scope>IDENTIFICATION</scope>
    <source>
        <strain evidence="17">wikel</strain>
    </source>
</reference>
<keyword evidence="9" id="KW-0804">Transcription</keyword>
<dbReference type="Pfam" id="PF05485">
    <property type="entry name" value="THAP"/>
    <property type="match status" value="1"/>
</dbReference>
<keyword evidence="8 12" id="KW-0238">DNA-binding</keyword>
<evidence type="ECO:0000256" key="10">
    <source>
        <dbReference type="ARBA" id="ARBA00023242"/>
    </source>
</evidence>
<keyword evidence="10" id="KW-0539">Nucleus</keyword>
<dbReference type="PROSITE" id="PS50950">
    <property type="entry name" value="ZF_THAP"/>
    <property type="match status" value="1"/>
</dbReference>
<evidence type="ECO:0000256" key="11">
    <source>
        <dbReference type="ARBA" id="ARBA00023306"/>
    </source>
</evidence>
<organism>
    <name type="scientific">Ixodes scapularis</name>
    <name type="common">Black-legged tick</name>
    <name type="synonym">Deer tick</name>
    <dbReference type="NCBI Taxonomy" id="6945"/>
    <lineage>
        <taxon>Eukaryota</taxon>
        <taxon>Metazoa</taxon>
        <taxon>Ecdysozoa</taxon>
        <taxon>Arthropoda</taxon>
        <taxon>Chelicerata</taxon>
        <taxon>Arachnida</taxon>
        <taxon>Acari</taxon>
        <taxon>Parasitiformes</taxon>
        <taxon>Ixodida</taxon>
        <taxon>Ixodoidea</taxon>
        <taxon>Ixodidae</taxon>
        <taxon>Ixodinae</taxon>
        <taxon>Ixodes</taxon>
    </lineage>
</organism>
<evidence type="ECO:0000256" key="13">
    <source>
        <dbReference type="SAM" id="Coils"/>
    </source>
</evidence>
<feature type="non-terminal residue" evidence="16">
    <location>
        <position position="231"/>
    </location>
</feature>
<dbReference type="PANTHER" id="PTHR46600">
    <property type="entry name" value="THAP DOMAIN-CONTAINING"/>
    <property type="match status" value="1"/>
</dbReference>
<dbReference type="InParanoid" id="B7PUU7"/>
<evidence type="ECO:0000256" key="4">
    <source>
        <dbReference type="ARBA" id="ARBA00022771"/>
    </source>
</evidence>
<dbReference type="InterPro" id="IPR006612">
    <property type="entry name" value="THAP_Znf"/>
</dbReference>
<proteinExistence type="inferred from homology"/>